<feature type="binding site" evidence="12">
    <location>
        <position position="285"/>
    </location>
    <ligand>
        <name>K(+)</name>
        <dbReference type="ChEBI" id="CHEBI:29103"/>
    </ligand>
</feature>
<feature type="domain" description="Carbohydrate kinase PfkB" evidence="13">
    <location>
        <begin position="3"/>
        <end position="294"/>
    </location>
</feature>
<comment type="pathway">
    <text evidence="12">Carbohydrate metabolism; D-ribose degradation; D-ribose 5-phosphate from beta-D-ribopyranose: step 2/2.</text>
</comment>
<keyword evidence="11 12" id="KW-0119">Carbohydrate metabolism</keyword>
<feature type="binding site" evidence="12">
    <location>
        <begin position="38"/>
        <end position="42"/>
    </location>
    <ligand>
        <name>substrate</name>
    </ligand>
</feature>
<evidence type="ECO:0000256" key="11">
    <source>
        <dbReference type="ARBA" id="ARBA00023277"/>
    </source>
</evidence>
<keyword evidence="7 12" id="KW-0418">Kinase</keyword>
<dbReference type="GO" id="GO:0046872">
    <property type="term" value="F:metal ion binding"/>
    <property type="evidence" value="ECO:0007669"/>
    <property type="project" value="UniProtKB-KW"/>
</dbReference>
<dbReference type="PROSITE" id="PS00584">
    <property type="entry name" value="PFKB_KINASES_2"/>
    <property type="match status" value="1"/>
</dbReference>
<keyword evidence="5 12" id="KW-0479">Metal-binding</keyword>
<comment type="similarity">
    <text evidence="12">Belongs to the carbohydrate kinase PfkB family. Ribokinase subfamily.</text>
</comment>
<dbReference type="PRINTS" id="PR00990">
    <property type="entry name" value="RIBOKINASE"/>
</dbReference>
<comment type="caution">
    <text evidence="12">Lacks conserved residue(s) required for the propagation of feature annotation.</text>
</comment>
<comment type="catalytic activity">
    <reaction evidence="12">
        <text>D-ribose + ATP = D-ribose 5-phosphate + ADP + H(+)</text>
        <dbReference type="Rhea" id="RHEA:13697"/>
        <dbReference type="ChEBI" id="CHEBI:15378"/>
        <dbReference type="ChEBI" id="CHEBI:30616"/>
        <dbReference type="ChEBI" id="CHEBI:47013"/>
        <dbReference type="ChEBI" id="CHEBI:78346"/>
        <dbReference type="ChEBI" id="CHEBI:456216"/>
        <dbReference type="EC" id="2.7.1.15"/>
    </reaction>
</comment>
<dbReference type="SUPFAM" id="SSF53613">
    <property type="entry name" value="Ribokinase-like"/>
    <property type="match status" value="1"/>
</dbReference>
<evidence type="ECO:0000256" key="3">
    <source>
        <dbReference type="ARBA" id="ARBA00016943"/>
    </source>
</evidence>
<dbReference type="PIRSF" id="PIRSF000535">
    <property type="entry name" value="1PFK/6PFK/LacC"/>
    <property type="match status" value="1"/>
</dbReference>
<comment type="subcellular location">
    <subcellularLocation>
        <location evidence="12">Cytoplasm</location>
    </subcellularLocation>
</comment>
<feature type="binding site" evidence="12">
    <location>
        <begin position="220"/>
        <end position="225"/>
    </location>
    <ligand>
        <name>ATP</name>
        <dbReference type="ChEBI" id="CHEBI:30616"/>
    </ligand>
</feature>
<dbReference type="InterPro" id="IPR002139">
    <property type="entry name" value="Ribo/fructo_kinase"/>
</dbReference>
<name>A0A563VPK9_9CYAN</name>
<dbReference type="PROSITE" id="PS00583">
    <property type="entry name" value="PFKB_KINASES_1"/>
    <property type="match status" value="1"/>
</dbReference>
<protein>
    <recommendedName>
        <fullName evidence="3 12">Ribokinase</fullName>
        <shortName evidence="12">RK</shortName>
        <ecNumber evidence="2 12">2.7.1.15</ecNumber>
    </recommendedName>
</protein>
<reference evidence="14 15" key="1">
    <citation type="submission" date="2019-01" db="EMBL/GenBank/DDBJ databases">
        <authorList>
            <person name="Brito A."/>
        </authorList>
    </citation>
    <scope>NUCLEOTIDE SEQUENCE [LARGE SCALE GENOMIC DNA]</scope>
    <source>
        <strain evidence="14">1</strain>
    </source>
</reference>
<feature type="binding site" evidence="12">
    <location>
        <position position="287"/>
    </location>
    <ligand>
        <name>K(+)</name>
        <dbReference type="ChEBI" id="CHEBI:29103"/>
    </ligand>
</feature>
<dbReference type="GO" id="GO:0019303">
    <property type="term" value="P:D-ribose catabolic process"/>
    <property type="evidence" value="ECO:0007669"/>
    <property type="project" value="UniProtKB-UniRule"/>
</dbReference>
<comment type="subunit">
    <text evidence="12">Homodimer.</text>
</comment>
<evidence type="ECO:0000256" key="1">
    <source>
        <dbReference type="ARBA" id="ARBA00005380"/>
    </source>
</evidence>
<keyword evidence="8 12" id="KW-0067">ATP-binding</keyword>
<comment type="function">
    <text evidence="12">Catalyzes the phosphorylation of ribose at O-5 in a reaction requiring ATP and magnesium. The resulting D-ribose-5-phosphate can then be used either for sythesis of nucleotides, histidine, and tryptophan, or as a component of the pentose phosphate pathway.</text>
</comment>
<dbReference type="InterPro" id="IPR029056">
    <property type="entry name" value="Ribokinase-like"/>
</dbReference>
<feature type="binding site" evidence="12">
    <location>
        <position position="248"/>
    </location>
    <ligand>
        <name>K(+)</name>
        <dbReference type="ChEBI" id="CHEBI:29103"/>
    </ligand>
</feature>
<dbReference type="Gene3D" id="3.40.1190.20">
    <property type="match status" value="1"/>
</dbReference>
<dbReference type="GO" id="GO:0005524">
    <property type="term" value="F:ATP binding"/>
    <property type="evidence" value="ECO:0007669"/>
    <property type="project" value="UniProtKB-UniRule"/>
</dbReference>
<dbReference type="GO" id="GO:0004747">
    <property type="term" value="F:ribokinase activity"/>
    <property type="evidence" value="ECO:0007669"/>
    <property type="project" value="UniProtKB-UniRule"/>
</dbReference>
<dbReference type="InterPro" id="IPR011877">
    <property type="entry name" value="Ribokinase"/>
</dbReference>
<keyword evidence="15" id="KW-1185">Reference proteome</keyword>
<comment type="similarity">
    <text evidence="1">Belongs to the carbohydrate kinase pfkB family.</text>
</comment>
<dbReference type="PANTHER" id="PTHR10584">
    <property type="entry name" value="SUGAR KINASE"/>
    <property type="match status" value="1"/>
</dbReference>
<evidence type="ECO:0000256" key="10">
    <source>
        <dbReference type="ARBA" id="ARBA00022958"/>
    </source>
</evidence>
<feature type="binding site" evidence="12">
    <location>
        <position position="276"/>
    </location>
    <ligand>
        <name>ATP</name>
        <dbReference type="ChEBI" id="CHEBI:30616"/>
    </ligand>
</feature>
<dbReference type="InterPro" id="IPR017583">
    <property type="entry name" value="Tagatose/fructose_Pkinase"/>
</dbReference>
<organism evidence="14 15">
    <name type="scientific">Hyella patelloides LEGE 07179</name>
    <dbReference type="NCBI Taxonomy" id="945734"/>
    <lineage>
        <taxon>Bacteria</taxon>
        <taxon>Bacillati</taxon>
        <taxon>Cyanobacteriota</taxon>
        <taxon>Cyanophyceae</taxon>
        <taxon>Pleurocapsales</taxon>
        <taxon>Hyellaceae</taxon>
        <taxon>Hyella</taxon>
    </lineage>
</organism>
<feature type="active site" description="Proton acceptor" evidence="12">
    <location>
        <position position="252"/>
    </location>
</feature>
<gene>
    <name evidence="12 14" type="primary">rbsK</name>
    <name evidence="14" type="ORF">H1P_20009</name>
</gene>
<dbReference type="InterPro" id="IPR011611">
    <property type="entry name" value="PfkB_dom"/>
</dbReference>
<keyword evidence="4 12" id="KW-0808">Transferase</keyword>
<dbReference type="AlphaFoldDB" id="A0A563VPK9"/>
<feature type="binding site" evidence="12">
    <location>
        <begin position="10"/>
        <end position="12"/>
    </location>
    <ligand>
        <name>substrate</name>
    </ligand>
</feature>
<keyword evidence="9 12" id="KW-0460">Magnesium</keyword>
<dbReference type="NCBIfam" id="TIGR02152">
    <property type="entry name" value="D_ribokin_bact"/>
    <property type="match status" value="1"/>
</dbReference>
<dbReference type="RefSeq" id="WP_144863022.1">
    <property type="nucleotide sequence ID" value="NZ_LR213767.1"/>
</dbReference>
<dbReference type="EC" id="2.7.1.15" evidence="2 12"/>
<evidence type="ECO:0000256" key="7">
    <source>
        <dbReference type="ARBA" id="ARBA00022777"/>
    </source>
</evidence>
<dbReference type="EMBL" id="CAACVJ010000112">
    <property type="protein sequence ID" value="VEP13402.1"/>
    <property type="molecule type" value="Genomic_DNA"/>
</dbReference>
<dbReference type="UniPathway" id="UPA00916">
    <property type="reaction ID" value="UER00889"/>
</dbReference>
<evidence type="ECO:0000313" key="15">
    <source>
        <dbReference type="Proteomes" id="UP000320055"/>
    </source>
</evidence>
<feature type="binding site" evidence="12">
    <location>
        <position position="252"/>
    </location>
    <ligand>
        <name>substrate</name>
    </ligand>
</feature>
<keyword evidence="6 12" id="KW-0547">Nucleotide-binding</keyword>
<dbReference type="OrthoDB" id="9775849at2"/>
<keyword evidence="12" id="KW-0963">Cytoplasm</keyword>
<evidence type="ECO:0000259" key="13">
    <source>
        <dbReference type="Pfam" id="PF00294"/>
    </source>
</evidence>
<sequence length="309" mass="32594">MTIVVFGSINLDLVVEVPHLPVRGETVVGNRFFSATGGKAANQAVAVAKLGVPVYSIGRVGSDNFGKVLLENLQKAGVDTRGVTIDPDTHSGVASIVIDEYGDNAIACAAGANNLVREQELSDFQALLPQAKVILMELGIPLATVMEALKRAQDSNCTIILDPAPVKSKLPDEIYQMVDIITPNEIEASQLVGFTVDGITTARQAAFFLHQMGAKTVIITLGSQGAFCSTGEESYWVRPIPVKAIDTVAAGDAFNGALAVALAEGKSLKEAIQWGNVAGALTVTKRGAQSSLPHKESFLQLLAQQKENN</sequence>
<evidence type="ECO:0000256" key="6">
    <source>
        <dbReference type="ARBA" id="ARBA00022741"/>
    </source>
</evidence>
<feature type="binding site" evidence="12">
    <location>
        <begin position="251"/>
        <end position="252"/>
    </location>
    <ligand>
        <name>ATP</name>
        <dbReference type="ChEBI" id="CHEBI:30616"/>
    </ligand>
</feature>
<feature type="binding site" evidence="12">
    <location>
        <position position="291"/>
    </location>
    <ligand>
        <name>K(+)</name>
        <dbReference type="ChEBI" id="CHEBI:29103"/>
    </ligand>
</feature>
<proteinExistence type="inferred from homology"/>
<evidence type="ECO:0000256" key="9">
    <source>
        <dbReference type="ARBA" id="ARBA00022842"/>
    </source>
</evidence>
<keyword evidence="10 12" id="KW-0630">Potassium</keyword>
<dbReference type="Proteomes" id="UP000320055">
    <property type="component" value="Unassembled WGS sequence"/>
</dbReference>
<feature type="binding site" evidence="12">
    <location>
        <position position="184"/>
    </location>
    <ligand>
        <name>ATP</name>
        <dbReference type="ChEBI" id="CHEBI:30616"/>
    </ligand>
</feature>
<comment type="activity regulation">
    <text evidence="12">Activated by a monovalent cation that binds near, but not in, the active site. The most likely occupant of the site in vivo is potassium. Ion binding induces a conformational change that may alter substrate affinity.</text>
</comment>
<dbReference type="CDD" id="cd01174">
    <property type="entry name" value="ribokinase"/>
    <property type="match status" value="1"/>
</dbReference>
<dbReference type="HAMAP" id="MF_01987">
    <property type="entry name" value="Ribokinase"/>
    <property type="match status" value="1"/>
</dbReference>
<evidence type="ECO:0000256" key="12">
    <source>
        <dbReference type="HAMAP-Rule" id="MF_01987"/>
    </source>
</evidence>
<dbReference type="GO" id="GO:0005829">
    <property type="term" value="C:cytosol"/>
    <property type="evidence" value="ECO:0007669"/>
    <property type="project" value="TreeGrafter"/>
</dbReference>
<dbReference type="PANTHER" id="PTHR10584:SF166">
    <property type="entry name" value="RIBOKINASE"/>
    <property type="match status" value="1"/>
</dbReference>
<evidence type="ECO:0000256" key="2">
    <source>
        <dbReference type="ARBA" id="ARBA00012035"/>
    </source>
</evidence>
<evidence type="ECO:0000313" key="14">
    <source>
        <dbReference type="EMBL" id="VEP13402.1"/>
    </source>
</evidence>
<evidence type="ECO:0000256" key="5">
    <source>
        <dbReference type="ARBA" id="ARBA00022723"/>
    </source>
</evidence>
<dbReference type="InterPro" id="IPR002173">
    <property type="entry name" value="Carboh/pur_kinase_PfkB_CS"/>
</dbReference>
<evidence type="ECO:0000256" key="8">
    <source>
        <dbReference type="ARBA" id="ARBA00022840"/>
    </source>
</evidence>
<feature type="binding site" evidence="12">
    <location>
        <position position="282"/>
    </location>
    <ligand>
        <name>K(+)</name>
        <dbReference type="ChEBI" id="CHEBI:29103"/>
    </ligand>
</feature>
<accession>A0A563VPK9</accession>
<dbReference type="Pfam" id="PF00294">
    <property type="entry name" value="PfkB"/>
    <property type="match status" value="1"/>
</dbReference>
<feature type="binding site" evidence="12">
    <location>
        <position position="246"/>
    </location>
    <ligand>
        <name>K(+)</name>
        <dbReference type="ChEBI" id="CHEBI:29103"/>
    </ligand>
</feature>
<evidence type="ECO:0000256" key="4">
    <source>
        <dbReference type="ARBA" id="ARBA00022679"/>
    </source>
</evidence>
<comment type="cofactor">
    <cofactor evidence="12">
        <name>Mg(2+)</name>
        <dbReference type="ChEBI" id="CHEBI:18420"/>
    </cofactor>
    <text evidence="12">Requires a divalent cation, most likely magnesium in vivo, as an electrophilic catalyst to aid phosphoryl group transfer. It is the chelate of the metal and the nucleotide that is the actual substrate.</text>
</comment>